<reference evidence="2" key="1">
    <citation type="submission" date="2023-03" db="EMBL/GenBank/DDBJ databases">
        <title>Massive genome expansion in bonnet fungi (Mycena s.s.) driven by repeated elements and novel gene families across ecological guilds.</title>
        <authorList>
            <consortium name="Lawrence Berkeley National Laboratory"/>
            <person name="Harder C.B."/>
            <person name="Miyauchi S."/>
            <person name="Viragh M."/>
            <person name="Kuo A."/>
            <person name="Thoen E."/>
            <person name="Andreopoulos B."/>
            <person name="Lu D."/>
            <person name="Skrede I."/>
            <person name="Drula E."/>
            <person name="Henrissat B."/>
            <person name="Morin E."/>
            <person name="Kohler A."/>
            <person name="Barry K."/>
            <person name="LaButti K."/>
            <person name="Morin E."/>
            <person name="Salamov A."/>
            <person name="Lipzen A."/>
            <person name="Mereny Z."/>
            <person name="Hegedus B."/>
            <person name="Baldrian P."/>
            <person name="Stursova M."/>
            <person name="Weitz H."/>
            <person name="Taylor A."/>
            <person name="Grigoriev I.V."/>
            <person name="Nagy L.G."/>
            <person name="Martin F."/>
            <person name="Kauserud H."/>
        </authorList>
    </citation>
    <scope>NUCLEOTIDE SEQUENCE</scope>
    <source>
        <strain evidence="2">CBHHK188m</strain>
    </source>
</reference>
<keyword evidence="1" id="KW-0175">Coiled coil</keyword>
<gene>
    <name evidence="2" type="ORF">DFH07DRAFT_973343</name>
</gene>
<sequence>MDPAIVAQDLATQTSFLRKLKFQKVKSKYITAIVSDIDDAAIVAAEDNNALSIMCADEHPDAGAHGRANLKLPESERVGRPRLTIPTAEQRLVHRVTEMQVLADNIEQASAKVQSVKGNVKSGTHELEKLRAERAESEKAVEAAHRNEYGGQRVPLYSQRMASLAFHRSILHITDCQHVSENEIRLTYTVRRRKVSTLTFHPNTKRLATASVVGLDELGVDAAETVDSHIGTNEPMDSSLLYWPWRGQHP</sequence>
<comment type="caution">
    <text evidence="2">The sequence shown here is derived from an EMBL/GenBank/DDBJ whole genome shotgun (WGS) entry which is preliminary data.</text>
</comment>
<name>A0AAD7HDJ7_9AGAR</name>
<evidence type="ECO:0000313" key="3">
    <source>
        <dbReference type="Proteomes" id="UP001215280"/>
    </source>
</evidence>
<evidence type="ECO:0000256" key="1">
    <source>
        <dbReference type="SAM" id="Coils"/>
    </source>
</evidence>
<protein>
    <submittedName>
        <fullName evidence="2">Uncharacterized protein</fullName>
    </submittedName>
</protein>
<dbReference type="AlphaFoldDB" id="A0AAD7HDJ7"/>
<dbReference type="EMBL" id="JARJLG010000308">
    <property type="protein sequence ID" value="KAJ7718291.1"/>
    <property type="molecule type" value="Genomic_DNA"/>
</dbReference>
<keyword evidence="3" id="KW-1185">Reference proteome</keyword>
<accession>A0AAD7HDJ7</accession>
<feature type="coiled-coil region" evidence="1">
    <location>
        <begin position="99"/>
        <end position="147"/>
    </location>
</feature>
<evidence type="ECO:0000313" key="2">
    <source>
        <dbReference type="EMBL" id="KAJ7718291.1"/>
    </source>
</evidence>
<dbReference type="Proteomes" id="UP001215280">
    <property type="component" value="Unassembled WGS sequence"/>
</dbReference>
<organism evidence="2 3">
    <name type="scientific">Mycena maculata</name>
    <dbReference type="NCBI Taxonomy" id="230809"/>
    <lineage>
        <taxon>Eukaryota</taxon>
        <taxon>Fungi</taxon>
        <taxon>Dikarya</taxon>
        <taxon>Basidiomycota</taxon>
        <taxon>Agaricomycotina</taxon>
        <taxon>Agaricomycetes</taxon>
        <taxon>Agaricomycetidae</taxon>
        <taxon>Agaricales</taxon>
        <taxon>Marasmiineae</taxon>
        <taxon>Mycenaceae</taxon>
        <taxon>Mycena</taxon>
    </lineage>
</organism>
<proteinExistence type="predicted"/>